<evidence type="ECO:0000256" key="3">
    <source>
        <dbReference type="SAM" id="SignalP"/>
    </source>
</evidence>
<feature type="transmembrane region" description="Helical" evidence="2">
    <location>
        <begin position="376"/>
        <end position="397"/>
    </location>
</feature>
<keyword evidence="2" id="KW-0472">Membrane</keyword>
<feature type="transmembrane region" description="Helical" evidence="2">
    <location>
        <begin position="516"/>
        <end position="540"/>
    </location>
</feature>
<dbReference type="EMBL" id="CAJZBQ010000001">
    <property type="protein sequence ID" value="CAG9310013.1"/>
    <property type="molecule type" value="Genomic_DNA"/>
</dbReference>
<feature type="transmembrane region" description="Helical" evidence="2">
    <location>
        <begin position="403"/>
        <end position="425"/>
    </location>
</feature>
<sequence length="790" mass="90286">MVNKFICLCLLISPLLVLSQDEGTSGSIFDTASVGDIVSYDASDETTTTSDDSEGQILESSSTDSSDSADEVTEVAVKDEDAESALIPEGDSEAVENSEDESQEQSENNSTDTETETEESESEDAESEETEEAEDSGMSLQDLLADSMVKVEKYRIDEHILVETLYDEMKALDEYNAIILGKVTEGVQKVSQDIEDELTEDEDDEDEDSDLVTSITAVAVLGLGFLFLFVQTIRIASKNLIEEELSNALYALLADTTILVFIWCVTALVIYIDLFDEDRLDLDMILAGFAIFICFWFVQGFWLILISEAFTKRWQYHENSIINDKELSIDTKKYAVMRSLFISPAYLPQATESYMRSDFNFSEYLTRAMSDTLSKAFQVSWIGYGIIVIAIISWRIIIYNDQAAEIVCLWIIPGVIFIINLLLIIKLNNVENQLIPKDFDIEVVIPYAQHINPRFTVKNIPKPEYLKGEIPSENPEELKRGLWFNPFKLTCAYIFVGRFPNRHEILFWFDSYGPRFLISLLQGLMVILTLWIAVIILYYIPVLEDEYSGWAVGLVILACFIWVFLAFYLLPLAFRLVSITTKIELMKDREIIQQVSGKTSKKRAVGTVKIYRQFKMIYREWKRLTTGEEKSQMLHQMKKIVEESFLLVASMTNKKIHVTQLDDVLGLIGIRLKEDELRLFAKECDPDGDNFISLNGFKSGIERILVGFELKPHEVTRYILRQHLKTKGKDKGSMTIEELNDFFKKWEWHFTDTDIREFLIEAQFLADNGGKIKISEIANMVRVDVESFSK</sequence>
<evidence type="ECO:0000256" key="2">
    <source>
        <dbReference type="SAM" id="Phobius"/>
    </source>
</evidence>
<feature type="transmembrane region" description="Helical" evidence="2">
    <location>
        <begin position="552"/>
        <end position="577"/>
    </location>
</feature>
<evidence type="ECO:0000256" key="1">
    <source>
        <dbReference type="SAM" id="MobiDB-lite"/>
    </source>
</evidence>
<reference evidence="4" key="1">
    <citation type="submission" date="2021-09" db="EMBL/GenBank/DDBJ databases">
        <authorList>
            <consortium name="AG Swart"/>
            <person name="Singh M."/>
            <person name="Singh A."/>
            <person name="Seah K."/>
            <person name="Emmerich C."/>
        </authorList>
    </citation>
    <scope>NUCLEOTIDE SEQUENCE</scope>
    <source>
        <strain evidence="4">ATCC30299</strain>
    </source>
</reference>
<organism evidence="4 5">
    <name type="scientific">Blepharisma stoltei</name>
    <dbReference type="NCBI Taxonomy" id="1481888"/>
    <lineage>
        <taxon>Eukaryota</taxon>
        <taxon>Sar</taxon>
        <taxon>Alveolata</taxon>
        <taxon>Ciliophora</taxon>
        <taxon>Postciliodesmatophora</taxon>
        <taxon>Heterotrichea</taxon>
        <taxon>Heterotrichida</taxon>
        <taxon>Blepharismidae</taxon>
        <taxon>Blepharisma</taxon>
    </lineage>
</organism>
<keyword evidence="3" id="KW-0732">Signal</keyword>
<feature type="signal peptide" evidence="3">
    <location>
        <begin position="1"/>
        <end position="19"/>
    </location>
</feature>
<proteinExistence type="predicted"/>
<feature type="transmembrane region" description="Helical" evidence="2">
    <location>
        <begin position="248"/>
        <end position="272"/>
    </location>
</feature>
<dbReference type="Proteomes" id="UP001162131">
    <property type="component" value="Unassembled WGS sequence"/>
</dbReference>
<name>A0AAU9IP18_9CILI</name>
<feature type="chain" id="PRO_5043739884" description="Calmodulin" evidence="3">
    <location>
        <begin position="20"/>
        <end position="790"/>
    </location>
</feature>
<feature type="transmembrane region" description="Helical" evidence="2">
    <location>
        <begin position="284"/>
        <end position="306"/>
    </location>
</feature>
<keyword evidence="2" id="KW-1133">Transmembrane helix</keyword>
<dbReference type="SUPFAM" id="SSF47473">
    <property type="entry name" value="EF-hand"/>
    <property type="match status" value="1"/>
</dbReference>
<comment type="caution">
    <text evidence="4">The sequence shown here is derived from an EMBL/GenBank/DDBJ whole genome shotgun (WGS) entry which is preliminary data.</text>
</comment>
<dbReference type="Gene3D" id="1.10.238.10">
    <property type="entry name" value="EF-hand"/>
    <property type="match status" value="1"/>
</dbReference>
<evidence type="ECO:0000313" key="4">
    <source>
        <dbReference type="EMBL" id="CAG9310013.1"/>
    </source>
</evidence>
<dbReference type="InterPro" id="IPR011992">
    <property type="entry name" value="EF-hand-dom_pair"/>
</dbReference>
<feature type="region of interest" description="Disordered" evidence="1">
    <location>
        <begin position="43"/>
        <end position="139"/>
    </location>
</feature>
<evidence type="ECO:0000313" key="5">
    <source>
        <dbReference type="Proteomes" id="UP001162131"/>
    </source>
</evidence>
<accession>A0AAU9IP18</accession>
<protein>
    <recommendedName>
        <fullName evidence="6">Calmodulin</fullName>
    </recommendedName>
</protein>
<gene>
    <name evidence="4" type="ORF">BSTOLATCC_MIC227</name>
</gene>
<keyword evidence="2" id="KW-0812">Transmembrane</keyword>
<evidence type="ECO:0008006" key="6">
    <source>
        <dbReference type="Google" id="ProtNLM"/>
    </source>
</evidence>
<feature type="compositionally biased region" description="Acidic residues" evidence="1">
    <location>
        <begin position="113"/>
        <end position="135"/>
    </location>
</feature>
<keyword evidence="5" id="KW-1185">Reference proteome</keyword>
<feature type="compositionally biased region" description="Acidic residues" evidence="1">
    <location>
        <begin position="90"/>
        <end position="104"/>
    </location>
</feature>
<feature type="transmembrane region" description="Helical" evidence="2">
    <location>
        <begin position="215"/>
        <end position="236"/>
    </location>
</feature>
<dbReference type="AlphaFoldDB" id="A0AAU9IP18"/>